<dbReference type="Proteomes" id="UP000050301">
    <property type="component" value="Unassembled WGS sequence"/>
</dbReference>
<dbReference type="EMBL" id="LKBH01000241">
    <property type="protein sequence ID" value="KQB34614.1"/>
    <property type="molecule type" value="Genomic_DNA"/>
</dbReference>
<gene>
    <name evidence="4" type="ORF">AOG55_00735</name>
</gene>
<sequence length="431" mass="50592">MTHPWKSNGDKRTIVFEYKPSGTILKYLNDMRDLINKAIINAYSMAKSNNNELPSPIVLRKSLKNYYDNNIIYAKHHINPACRNAIAILRSYKKNNNGKLKIIKAKRLAMRIDSELIRIDNNKLRITIRPNEYEYIDIVDKNRKYNEYSKYKISEVLLTDNKVCITFIIGSLNKPLINNNIIGFDLNFKTIDYTIIKDNEIVETNTIDTSDIAKTQRDYARKRTKIQGHIKNPEKRNRKLKESRHRQRNIIRDKLQKLTTKIVNDNSDKTFVFEDLTNIKKEGRKNKNNRNNKNNNEDSKASNKNNKSKRFRTDINTWPYRLFQRFIDYKSKNKTLYVNPEGTFSECPVCGEKLKHPIWKISECSNCGVTFNRDRLSSLSISVRGLHLCGTPFTVSGSSSWYSMRNNYLYHPDHVIIENFNDCKKYVHNNA</sequence>
<organism evidence="4 5">
    <name type="scientific">Acidiplasma cupricumulans</name>
    <dbReference type="NCBI Taxonomy" id="312540"/>
    <lineage>
        <taxon>Archaea</taxon>
        <taxon>Methanobacteriati</taxon>
        <taxon>Thermoplasmatota</taxon>
        <taxon>Thermoplasmata</taxon>
        <taxon>Thermoplasmatales</taxon>
        <taxon>Ferroplasmaceae</taxon>
        <taxon>Acidiplasma</taxon>
    </lineage>
</organism>
<feature type="region of interest" description="Disordered" evidence="2">
    <location>
        <begin position="218"/>
        <end position="246"/>
    </location>
</feature>
<comment type="caution">
    <text evidence="4">The sequence shown here is derived from an EMBL/GenBank/DDBJ whole genome shotgun (WGS) entry which is preliminary data.</text>
</comment>
<dbReference type="InterPro" id="IPR010095">
    <property type="entry name" value="Cas12f1-like_TNB"/>
</dbReference>
<evidence type="ECO:0000313" key="5">
    <source>
        <dbReference type="Proteomes" id="UP000050301"/>
    </source>
</evidence>
<dbReference type="AlphaFoldDB" id="A0A0Q0XIL5"/>
<proteinExistence type="predicted"/>
<name>A0A0Q0XIL5_9ARCH</name>
<accession>A0A0Q0XIL5</accession>
<keyword evidence="1" id="KW-0238">DNA-binding</keyword>
<evidence type="ECO:0000313" key="4">
    <source>
        <dbReference type="EMBL" id="KQB34614.1"/>
    </source>
</evidence>
<keyword evidence="5" id="KW-1185">Reference proteome</keyword>
<reference evidence="4 5" key="1">
    <citation type="submission" date="2015-09" db="EMBL/GenBank/DDBJ databases">
        <title>Heavy metals and arsenic resistance mechanisms in polyextremophilic archaea of the family Ferroplasmaceae.</title>
        <authorList>
            <person name="Bulaev A.G."/>
            <person name="Kanygina A.V."/>
        </authorList>
    </citation>
    <scope>NUCLEOTIDE SEQUENCE [LARGE SCALE GENOMIC DNA]</scope>
    <source>
        <strain evidence="4 5">BH2</strain>
    </source>
</reference>
<feature type="compositionally biased region" description="Basic residues" evidence="2">
    <location>
        <begin position="236"/>
        <end position="246"/>
    </location>
</feature>
<evidence type="ECO:0000259" key="3">
    <source>
        <dbReference type="Pfam" id="PF07282"/>
    </source>
</evidence>
<feature type="region of interest" description="Disordered" evidence="2">
    <location>
        <begin position="282"/>
        <end position="310"/>
    </location>
</feature>
<dbReference type="InParanoid" id="A0A0Q0XIL5"/>
<dbReference type="GO" id="GO:0003677">
    <property type="term" value="F:DNA binding"/>
    <property type="evidence" value="ECO:0007669"/>
    <property type="project" value="UniProtKB-KW"/>
</dbReference>
<evidence type="ECO:0000256" key="1">
    <source>
        <dbReference type="ARBA" id="ARBA00023125"/>
    </source>
</evidence>
<dbReference type="RefSeq" id="WP_055041061.1">
    <property type="nucleotide sequence ID" value="NZ_LKBH01000241.1"/>
</dbReference>
<protein>
    <recommendedName>
        <fullName evidence="3">Cas12f1-like TNB domain-containing protein</fullName>
    </recommendedName>
</protein>
<evidence type="ECO:0000256" key="2">
    <source>
        <dbReference type="SAM" id="MobiDB-lite"/>
    </source>
</evidence>
<feature type="domain" description="Cas12f1-like TNB" evidence="3">
    <location>
        <begin position="320"/>
        <end position="380"/>
    </location>
</feature>
<dbReference type="Pfam" id="PF07282">
    <property type="entry name" value="Cas12f1-like_TNB"/>
    <property type="match status" value="1"/>
</dbReference>